<dbReference type="PANTHER" id="PTHR34135">
    <property type="entry name" value="LYSOZYME"/>
    <property type="match status" value="1"/>
</dbReference>
<dbReference type="Gene3D" id="3.20.20.80">
    <property type="entry name" value="Glycosidases"/>
    <property type="match status" value="1"/>
</dbReference>
<gene>
    <name evidence="2" type="ORF">SAMN02910343_00684</name>
</gene>
<dbReference type="InterPro" id="IPR017853">
    <property type="entry name" value="GH"/>
</dbReference>
<comment type="similarity">
    <text evidence="1">Belongs to the glycosyl hydrolase 25 family.</text>
</comment>
<dbReference type="GO" id="GO:0016998">
    <property type="term" value="P:cell wall macromolecule catabolic process"/>
    <property type="evidence" value="ECO:0007669"/>
    <property type="project" value="InterPro"/>
</dbReference>
<dbReference type="PROSITE" id="PS51904">
    <property type="entry name" value="GLYCOSYL_HYDROL_F25_2"/>
    <property type="match status" value="1"/>
</dbReference>
<proteinExistence type="inferred from homology"/>
<organism evidence="2 3">
    <name type="scientific">Allisonella histaminiformans</name>
    <dbReference type="NCBI Taxonomy" id="209880"/>
    <lineage>
        <taxon>Bacteria</taxon>
        <taxon>Bacillati</taxon>
        <taxon>Bacillota</taxon>
        <taxon>Negativicutes</taxon>
        <taxon>Veillonellales</taxon>
        <taxon>Veillonellaceae</taxon>
        <taxon>Allisonella</taxon>
    </lineage>
</organism>
<dbReference type="InterPro" id="IPR002053">
    <property type="entry name" value="Glyco_hydro_25"/>
</dbReference>
<dbReference type="PANTHER" id="PTHR34135:SF2">
    <property type="entry name" value="LYSOZYME"/>
    <property type="match status" value="1"/>
</dbReference>
<dbReference type="GO" id="GO:0003796">
    <property type="term" value="F:lysozyme activity"/>
    <property type="evidence" value="ECO:0007669"/>
    <property type="project" value="InterPro"/>
</dbReference>
<dbReference type="Pfam" id="PF01183">
    <property type="entry name" value="Glyco_hydro_25"/>
    <property type="match status" value="1"/>
</dbReference>
<reference evidence="2 3" key="1">
    <citation type="submission" date="2016-10" db="EMBL/GenBank/DDBJ databases">
        <authorList>
            <person name="de Groot N.N."/>
        </authorList>
    </citation>
    <scope>NUCLEOTIDE SEQUENCE [LARGE SCALE GENOMIC DNA]</scope>
    <source>
        <strain evidence="2 3">DSM 15230</strain>
    </source>
</reference>
<dbReference type="OrthoDB" id="9802228at2"/>
<dbReference type="SUPFAM" id="SSF51445">
    <property type="entry name" value="(Trans)glycosidases"/>
    <property type="match status" value="1"/>
</dbReference>
<sequence>MIKGIDVSKWQQNFDFKLAKELGYDFCIVRAGRTTAAGQPVMDEDFYENINGAKRAGLDVGIYYYSLATTKEIAVREADWIHKLLNSDLRNTALKSGIWIDVEDSKQAKLSPERLTSVIMAGINRLNSYGHYVGLYSSCSFFRNNVVLKNLPGYIPLWVAQYGKENTLKKLYPRKTISAWQYSDRGKIGNNTVDLNIWY</sequence>
<evidence type="ECO:0000256" key="1">
    <source>
        <dbReference type="ARBA" id="ARBA00010646"/>
    </source>
</evidence>
<dbReference type="STRING" id="209880.SAMN02910343_00684"/>
<keyword evidence="3" id="KW-1185">Reference proteome</keyword>
<dbReference type="RefSeq" id="WP_091363870.1">
    <property type="nucleotide sequence ID" value="NZ_FMXA01000007.1"/>
</dbReference>
<evidence type="ECO:0000313" key="2">
    <source>
        <dbReference type="EMBL" id="SDA45879.1"/>
    </source>
</evidence>
<name>A0A1G5VJ44_9FIRM</name>
<accession>A0A1G5VJ44</accession>
<dbReference type="EMBL" id="FMXA01000007">
    <property type="protein sequence ID" value="SDA45879.1"/>
    <property type="molecule type" value="Genomic_DNA"/>
</dbReference>
<dbReference type="AlphaFoldDB" id="A0A1G5VJ44"/>
<dbReference type="GO" id="GO:0016052">
    <property type="term" value="P:carbohydrate catabolic process"/>
    <property type="evidence" value="ECO:0007669"/>
    <property type="project" value="TreeGrafter"/>
</dbReference>
<dbReference type="Proteomes" id="UP000199689">
    <property type="component" value="Unassembled WGS sequence"/>
</dbReference>
<dbReference type="GeneID" id="87755717"/>
<protein>
    <submittedName>
        <fullName evidence="2">Lyzozyme M1 (1,4-beta-N-acetylmuramidase), GH25 family</fullName>
    </submittedName>
</protein>
<dbReference type="GO" id="GO:0009253">
    <property type="term" value="P:peptidoglycan catabolic process"/>
    <property type="evidence" value="ECO:0007669"/>
    <property type="project" value="InterPro"/>
</dbReference>
<evidence type="ECO:0000313" key="3">
    <source>
        <dbReference type="Proteomes" id="UP000199689"/>
    </source>
</evidence>